<accession>A0ACC1P963</accession>
<evidence type="ECO:0000313" key="2">
    <source>
        <dbReference type="Proteomes" id="UP001143856"/>
    </source>
</evidence>
<protein>
    <submittedName>
        <fullName evidence="1">Uncharacterized protein</fullName>
    </submittedName>
</protein>
<proteinExistence type="predicted"/>
<organism evidence="1 2">
    <name type="scientific">Xylaria curta</name>
    <dbReference type="NCBI Taxonomy" id="42375"/>
    <lineage>
        <taxon>Eukaryota</taxon>
        <taxon>Fungi</taxon>
        <taxon>Dikarya</taxon>
        <taxon>Ascomycota</taxon>
        <taxon>Pezizomycotina</taxon>
        <taxon>Sordariomycetes</taxon>
        <taxon>Xylariomycetidae</taxon>
        <taxon>Xylariales</taxon>
        <taxon>Xylariaceae</taxon>
        <taxon>Xylaria</taxon>
    </lineage>
</organism>
<name>A0ACC1P963_9PEZI</name>
<dbReference type="Proteomes" id="UP001143856">
    <property type="component" value="Unassembled WGS sequence"/>
</dbReference>
<gene>
    <name evidence="1" type="ORF">NUW58_g4486</name>
</gene>
<keyword evidence="2" id="KW-1185">Reference proteome</keyword>
<reference evidence="1" key="1">
    <citation type="submission" date="2022-10" db="EMBL/GenBank/DDBJ databases">
        <title>Genome Sequence of Xylaria curta.</title>
        <authorList>
            <person name="Buettner E."/>
        </authorList>
    </citation>
    <scope>NUCLEOTIDE SEQUENCE</scope>
    <source>
        <strain evidence="1">Babe10</strain>
    </source>
</reference>
<dbReference type="EMBL" id="JAPDGR010000784">
    <property type="protein sequence ID" value="KAJ2987477.1"/>
    <property type="molecule type" value="Genomic_DNA"/>
</dbReference>
<comment type="caution">
    <text evidence="1">The sequence shown here is derived from an EMBL/GenBank/DDBJ whole genome shotgun (WGS) entry which is preliminary data.</text>
</comment>
<sequence>MVEENMQYRQAREKEREYNRLVREAEAAAQASEETGVGESEALRLNIDLPEPPEHPNAHKFVLYPSMSSGERRNLTLPRLSSRERLYAQPEAPVHLDLSVASPRPILLAAGGLGGLGNPHFVSKELPRPLFATKGERAVRMRLELELKLLADVGLVGLPNAGKSTLLRALTRSRARVGNWAFTTLQPNIGTVVLDNNKGRPVVKARSSGRSLPSQPVIHDATFGSVVVSHQPGQVQIGDAQEPRKRFTIADIPGLIEGAHLDRGLGIEFLRHVERAGVLAFVIDLSAGDAVKALKALWTEVGVYAHMREDEEREREASERIDWQGDGTSLSMGRMMVADLPDPTTEPTGLHIAAKPWFVIATKGDLPGTEENFNKLKEYLNAITDGKELHPSGVEHGWTEDCVAIPVSAIHGQGVDRVTHWMLGLLDD</sequence>
<evidence type="ECO:0000313" key="1">
    <source>
        <dbReference type="EMBL" id="KAJ2987477.1"/>
    </source>
</evidence>